<dbReference type="SUPFAM" id="SSF54631">
    <property type="entry name" value="CBS-domain pair"/>
    <property type="match status" value="1"/>
</dbReference>
<dbReference type="EMBL" id="CP053418">
    <property type="protein sequence ID" value="QJW85921.1"/>
    <property type="molecule type" value="Genomic_DNA"/>
</dbReference>
<evidence type="ECO:0000313" key="4">
    <source>
        <dbReference type="EMBL" id="QJW85921.1"/>
    </source>
</evidence>
<evidence type="ECO:0000256" key="2">
    <source>
        <dbReference type="PROSITE-ProRule" id="PRU00703"/>
    </source>
</evidence>
<organism evidence="4 5">
    <name type="scientific">Ramlibacter terrae</name>
    <dbReference type="NCBI Taxonomy" id="2732511"/>
    <lineage>
        <taxon>Bacteria</taxon>
        <taxon>Pseudomonadati</taxon>
        <taxon>Pseudomonadota</taxon>
        <taxon>Betaproteobacteria</taxon>
        <taxon>Burkholderiales</taxon>
        <taxon>Comamonadaceae</taxon>
        <taxon>Ramlibacter</taxon>
    </lineage>
</organism>
<reference evidence="4 5" key="1">
    <citation type="submission" date="2020-05" db="EMBL/GenBank/DDBJ databases">
        <title>Ramlibacter rhizophilus sp. nov., isolated from rhizosphere soil of national flower Mugunghwa from South Korea.</title>
        <authorList>
            <person name="Zheng-Fei Y."/>
            <person name="Huan T."/>
        </authorList>
    </citation>
    <scope>NUCLEOTIDE SEQUENCE [LARGE SCALE GENOMIC DNA]</scope>
    <source>
        <strain evidence="4 5">H242</strain>
    </source>
</reference>
<dbReference type="InterPro" id="IPR046342">
    <property type="entry name" value="CBS_dom_sf"/>
</dbReference>
<dbReference type="PANTHER" id="PTHR43080">
    <property type="entry name" value="CBS DOMAIN-CONTAINING PROTEIN CBSX3, MITOCHONDRIAL"/>
    <property type="match status" value="1"/>
</dbReference>
<dbReference type="CDD" id="cd04622">
    <property type="entry name" value="CBS_pair_HRP1_like"/>
    <property type="match status" value="1"/>
</dbReference>
<keyword evidence="1 2" id="KW-0129">CBS domain</keyword>
<dbReference type="Proteomes" id="UP000500826">
    <property type="component" value="Chromosome"/>
</dbReference>
<dbReference type="InterPro" id="IPR051257">
    <property type="entry name" value="Diverse_CBS-Domain"/>
</dbReference>
<feature type="domain" description="CBS" evidence="3">
    <location>
        <begin position="73"/>
        <end position="130"/>
    </location>
</feature>
<gene>
    <name evidence="4" type="ORF">HK414_25020</name>
</gene>
<dbReference type="Gene3D" id="3.10.580.10">
    <property type="entry name" value="CBS-domain"/>
    <property type="match status" value="1"/>
</dbReference>
<proteinExistence type="predicted"/>
<name>A0ABX6PAF3_9BURK</name>
<feature type="domain" description="CBS" evidence="3">
    <location>
        <begin position="8"/>
        <end position="64"/>
    </location>
</feature>
<dbReference type="InterPro" id="IPR000644">
    <property type="entry name" value="CBS_dom"/>
</dbReference>
<evidence type="ECO:0000259" key="3">
    <source>
        <dbReference type="PROSITE" id="PS51371"/>
    </source>
</evidence>
<keyword evidence="5" id="KW-1185">Reference proteome</keyword>
<accession>A0ABX6PAF3</accession>
<sequence length="150" mass="15956">MTTVAEVMTRGVRTLGPDDTVVQAAQAMDELNVGVIPIVDGDKLVGMVTDRDIVVRGVAIEGELRTMKLADVMSAHVRCAREEDDIDQVLGEMAEAQIRRLPVVDGNQKLVGIVSLGDIAAKNSDEDVEVGVSLGDISSPAEPDRPQGNH</sequence>
<dbReference type="Pfam" id="PF00571">
    <property type="entry name" value="CBS"/>
    <property type="match status" value="2"/>
</dbReference>
<evidence type="ECO:0000256" key="1">
    <source>
        <dbReference type="ARBA" id="ARBA00023122"/>
    </source>
</evidence>
<dbReference type="PANTHER" id="PTHR43080:SF2">
    <property type="entry name" value="CBS DOMAIN-CONTAINING PROTEIN"/>
    <property type="match status" value="1"/>
</dbReference>
<dbReference type="SMART" id="SM00116">
    <property type="entry name" value="CBS"/>
    <property type="match status" value="2"/>
</dbReference>
<evidence type="ECO:0000313" key="5">
    <source>
        <dbReference type="Proteomes" id="UP000500826"/>
    </source>
</evidence>
<dbReference type="PROSITE" id="PS51371">
    <property type="entry name" value="CBS"/>
    <property type="match status" value="2"/>
</dbReference>
<protein>
    <submittedName>
        <fullName evidence="4">CBS domain-containing protein</fullName>
    </submittedName>
</protein>